<dbReference type="InterPro" id="IPR005467">
    <property type="entry name" value="His_kinase_dom"/>
</dbReference>
<evidence type="ECO:0000256" key="5">
    <source>
        <dbReference type="ARBA" id="ARBA00022553"/>
    </source>
</evidence>
<evidence type="ECO:0000256" key="11">
    <source>
        <dbReference type="ARBA" id="ARBA00022989"/>
    </source>
</evidence>
<dbReference type="AlphaFoldDB" id="A0A8J3KP41"/>
<evidence type="ECO:0000256" key="12">
    <source>
        <dbReference type="ARBA" id="ARBA00023012"/>
    </source>
</evidence>
<dbReference type="InterPro" id="IPR003661">
    <property type="entry name" value="HisK_dim/P_dom"/>
</dbReference>
<evidence type="ECO:0000256" key="8">
    <source>
        <dbReference type="ARBA" id="ARBA00022741"/>
    </source>
</evidence>
<dbReference type="Proteomes" id="UP000659904">
    <property type="component" value="Unassembled WGS sequence"/>
</dbReference>
<dbReference type="InterPro" id="IPR050980">
    <property type="entry name" value="2C_sensor_his_kinase"/>
</dbReference>
<name>A0A8J3KP41_9ACTN</name>
<dbReference type="GO" id="GO:0005886">
    <property type="term" value="C:plasma membrane"/>
    <property type="evidence" value="ECO:0007669"/>
    <property type="project" value="UniProtKB-SubCell"/>
</dbReference>
<dbReference type="SMART" id="SM00304">
    <property type="entry name" value="HAMP"/>
    <property type="match status" value="1"/>
</dbReference>
<keyword evidence="5" id="KW-0597">Phosphoprotein</keyword>
<evidence type="ECO:0000256" key="10">
    <source>
        <dbReference type="ARBA" id="ARBA00022840"/>
    </source>
</evidence>
<evidence type="ECO:0000256" key="4">
    <source>
        <dbReference type="ARBA" id="ARBA00022475"/>
    </source>
</evidence>
<keyword evidence="11 14" id="KW-1133">Transmembrane helix</keyword>
<accession>A0A8J3KP41</accession>
<dbReference type="EMBL" id="BONH01000021">
    <property type="protein sequence ID" value="GIF99484.1"/>
    <property type="molecule type" value="Genomic_DNA"/>
</dbReference>
<evidence type="ECO:0000256" key="1">
    <source>
        <dbReference type="ARBA" id="ARBA00000085"/>
    </source>
</evidence>
<organism evidence="17 18">
    <name type="scientific">Catellatospora citrea</name>
    <dbReference type="NCBI Taxonomy" id="53366"/>
    <lineage>
        <taxon>Bacteria</taxon>
        <taxon>Bacillati</taxon>
        <taxon>Actinomycetota</taxon>
        <taxon>Actinomycetes</taxon>
        <taxon>Micromonosporales</taxon>
        <taxon>Micromonosporaceae</taxon>
        <taxon>Catellatospora</taxon>
    </lineage>
</organism>
<feature type="region of interest" description="Disordered" evidence="13">
    <location>
        <begin position="363"/>
        <end position="383"/>
    </location>
</feature>
<dbReference type="EC" id="2.7.13.3" evidence="3"/>
<dbReference type="SUPFAM" id="SSF47384">
    <property type="entry name" value="Homodimeric domain of signal transducing histidine kinase"/>
    <property type="match status" value="1"/>
</dbReference>
<dbReference type="InterPro" id="IPR003594">
    <property type="entry name" value="HATPase_dom"/>
</dbReference>
<keyword evidence="9 17" id="KW-0418">Kinase</keyword>
<keyword evidence="8" id="KW-0547">Nucleotide-binding</keyword>
<evidence type="ECO:0000256" key="7">
    <source>
        <dbReference type="ARBA" id="ARBA00022692"/>
    </source>
</evidence>
<evidence type="ECO:0000256" key="6">
    <source>
        <dbReference type="ARBA" id="ARBA00022679"/>
    </source>
</evidence>
<evidence type="ECO:0000256" key="13">
    <source>
        <dbReference type="SAM" id="MobiDB-lite"/>
    </source>
</evidence>
<evidence type="ECO:0000256" key="3">
    <source>
        <dbReference type="ARBA" id="ARBA00012438"/>
    </source>
</evidence>
<dbReference type="Gene3D" id="1.10.287.130">
    <property type="match status" value="1"/>
</dbReference>
<comment type="catalytic activity">
    <reaction evidence="1">
        <text>ATP + protein L-histidine = ADP + protein N-phospho-L-histidine.</text>
        <dbReference type="EC" id="2.7.13.3"/>
    </reaction>
</comment>
<dbReference type="PANTHER" id="PTHR44936">
    <property type="entry name" value="SENSOR PROTEIN CREC"/>
    <property type="match status" value="1"/>
</dbReference>
<feature type="domain" description="HAMP" evidence="16">
    <location>
        <begin position="166"/>
        <end position="218"/>
    </location>
</feature>
<dbReference type="SMART" id="SM00387">
    <property type="entry name" value="HATPase_c"/>
    <property type="match status" value="1"/>
</dbReference>
<comment type="caution">
    <text evidence="17">The sequence shown here is derived from an EMBL/GenBank/DDBJ whole genome shotgun (WGS) entry which is preliminary data.</text>
</comment>
<evidence type="ECO:0000313" key="18">
    <source>
        <dbReference type="Proteomes" id="UP000659904"/>
    </source>
</evidence>
<feature type="domain" description="Histidine kinase" evidence="15">
    <location>
        <begin position="226"/>
        <end position="421"/>
    </location>
</feature>
<keyword evidence="6" id="KW-0808">Transferase</keyword>
<evidence type="ECO:0000259" key="15">
    <source>
        <dbReference type="PROSITE" id="PS50109"/>
    </source>
</evidence>
<dbReference type="Pfam" id="PF02518">
    <property type="entry name" value="HATPase_c"/>
    <property type="match status" value="1"/>
</dbReference>
<evidence type="ECO:0000313" key="17">
    <source>
        <dbReference type="EMBL" id="GIF99484.1"/>
    </source>
</evidence>
<proteinExistence type="predicted"/>
<dbReference type="CDD" id="cd00082">
    <property type="entry name" value="HisKA"/>
    <property type="match status" value="1"/>
</dbReference>
<dbReference type="SMART" id="SM00388">
    <property type="entry name" value="HisKA"/>
    <property type="match status" value="1"/>
</dbReference>
<gene>
    <name evidence="17" type="ORF">Cci01nite_45780</name>
</gene>
<keyword evidence="4" id="KW-1003">Cell membrane</keyword>
<evidence type="ECO:0000256" key="14">
    <source>
        <dbReference type="SAM" id="Phobius"/>
    </source>
</evidence>
<keyword evidence="7 14" id="KW-0812">Transmembrane</keyword>
<dbReference type="SUPFAM" id="SSF55874">
    <property type="entry name" value="ATPase domain of HSP90 chaperone/DNA topoisomerase II/histidine kinase"/>
    <property type="match status" value="1"/>
</dbReference>
<evidence type="ECO:0000259" key="16">
    <source>
        <dbReference type="PROSITE" id="PS50885"/>
    </source>
</evidence>
<dbReference type="InterPro" id="IPR003660">
    <property type="entry name" value="HAMP_dom"/>
</dbReference>
<dbReference type="GO" id="GO:0005524">
    <property type="term" value="F:ATP binding"/>
    <property type="evidence" value="ECO:0007669"/>
    <property type="project" value="UniProtKB-KW"/>
</dbReference>
<feature type="transmembrane region" description="Helical" evidence="14">
    <location>
        <begin position="142"/>
        <end position="161"/>
    </location>
</feature>
<dbReference type="InterPro" id="IPR036097">
    <property type="entry name" value="HisK_dim/P_sf"/>
</dbReference>
<dbReference type="GO" id="GO:0000155">
    <property type="term" value="F:phosphorelay sensor kinase activity"/>
    <property type="evidence" value="ECO:0007669"/>
    <property type="project" value="InterPro"/>
</dbReference>
<keyword evidence="10" id="KW-0067">ATP-binding</keyword>
<reference evidence="17 18" key="1">
    <citation type="submission" date="2021-01" db="EMBL/GenBank/DDBJ databases">
        <title>Whole genome shotgun sequence of Catellatospora citrea NBRC 14495.</title>
        <authorList>
            <person name="Komaki H."/>
            <person name="Tamura T."/>
        </authorList>
    </citation>
    <scope>NUCLEOTIDE SEQUENCE [LARGE SCALE GENOMIC DNA]</scope>
    <source>
        <strain evidence="17 18">NBRC 14495</strain>
    </source>
</reference>
<dbReference type="PANTHER" id="PTHR44936:SF9">
    <property type="entry name" value="SENSOR PROTEIN CREC"/>
    <property type="match status" value="1"/>
</dbReference>
<evidence type="ECO:0000256" key="2">
    <source>
        <dbReference type="ARBA" id="ARBA00004651"/>
    </source>
</evidence>
<dbReference type="Pfam" id="PF00672">
    <property type="entry name" value="HAMP"/>
    <property type="match status" value="1"/>
</dbReference>
<dbReference type="InterPro" id="IPR036890">
    <property type="entry name" value="HATPase_C_sf"/>
</dbReference>
<comment type="subcellular location">
    <subcellularLocation>
        <location evidence="2">Cell membrane</location>
        <topology evidence="2">Multi-pass membrane protein</topology>
    </subcellularLocation>
</comment>
<dbReference type="Pfam" id="PF00512">
    <property type="entry name" value="HisKA"/>
    <property type="match status" value="1"/>
</dbReference>
<dbReference type="Gene3D" id="3.30.565.10">
    <property type="entry name" value="Histidine kinase-like ATPase, C-terminal domain"/>
    <property type="match status" value="1"/>
</dbReference>
<sequence length="426" mass="43298">MRRRLALLVAAAMALVLTAFLLPLALLVQTVAAERAIGAATTEAQALVPVIATGDRLALELGVQEAAGRSGQPFTVFLPDGAVLGTPALRTNGVRLAALGNSITVARDDGREILIAVGLARGTTVIRTVVPTAELRHGVPQAWLILALLGIVLLGAGIAVADRLARTIVGEITGLAGVSHRLADGALEARADVTGPPEVRAVAGALNHLAERIQHLVRAEREAVADLSHRLRTPLTALRLEAEALADPQEAQRVGEQVAAVNQAVTDLIEGARRRGSGPGSCDAAEVVAERAAFWHVLAEDEQRVMTVVPAAGPLPVAVGRGDLSACLDALLGNVFSHTPPGTAFTVRLAARPGGAVLTVADAGPGFGGGDPTRRGASGAGSSGLGLDIVRQTAQTSGGRLTIGDATPHGALVTVELGAAADLGAR</sequence>
<dbReference type="PROSITE" id="PS50109">
    <property type="entry name" value="HIS_KIN"/>
    <property type="match status" value="1"/>
</dbReference>
<evidence type="ECO:0000256" key="9">
    <source>
        <dbReference type="ARBA" id="ARBA00022777"/>
    </source>
</evidence>
<dbReference type="CDD" id="cd06225">
    <property type="entry name" value="HAMP"/>
    <property type="match status" value="1"/>
</dbReference>
<keyword evidence="12" id="KW-0902">Two-component regulatory system</keyword>
<protein>
    <recommendedName>
        <fullName evidence="3">histidine kinase</fullName>
        <ecNumber evidence="3">2.7.13.3</ecNumber>
    </recommendedName>
</protein>
<dbReference type="RefSeq" id="WP_120322110.1">
    <property type="nucleotide sequence ID" value="NZ_BONH01000021.1"/>
</dbReference>
<keyword evidence="18" id="KW-1185">Reference proteome</keyword>
<dbReference type="PROSITE" id="PS50885">
    <property type="entry name" value="HAMP"/>
    <property type="match status" value="1"/>
</dbReference>
<keyword evidence="14" id="KW-0472">Membrane</keyword>